<evidence type="ECO:0000256" key="5">
    <source>
        <dbReference type="SAM" id="MobiDB-lite"/>
    </source>
</evidence>
<feature type="region of interest" description="Disordered" evidence="5">
    <location>
        <begin position="567"/>
        <end position="591"/>
    </location>
</feature>
<sequence>MVIRIGINGFGRIGRVTFRTCLENSNFQIGAINDPALDVDYICYLIKFDSTHGKLKDRVTCINKSSISLNGIPINVYRERQPSSIPWENADIKYVIESSGMFTSFEKASVSNPSLQYDARNFAALNWLRMIYCKCILRFPTLPSSPSRSCFTPLRCFRGELDSGKVSCVVPTECIVAFTHAISIQEPCNLLVTPLRLQVSMDGDGLRADLDTKIISCASSTVNCLTPIVKILEDNFGVKEGFVTSIHAMTPSLRPLDGLCVRGKHWRDHRSIHQNIIPAVTSACKALEKILPKVEDKFSGLAFRVPIVNVSVLDITIRLARNTTLKEIADSVDRMSKLTMKNIVKISKDKAVSSDFIGDSHSCTLDVDSSMQLKPDFFKLVCWYENEYSYACRVVDLIFHFEKVSERTSERSSTTKSYEDITRMRMHNEHLQRSSRASKTSISSTSCGSTHINTFPHHKNNSDELRTRALKRIDVSSILGGKNWKPREWLCMNKQKSYATDKPIEVLNRNFDSTKTINIHCQENEKIVRKRNFKVESDATKLRRLVSGDCERSTCISDIKTVDGLGVESDPSEKLQKDHRSEPISRQSIESNTNKSAFGNFNFYTDKEDLYDKLDSTSGTDSDNSFQMNEKKSQVIQLSDLTNSLDDITSGKIGDAMQVQSVSVDEVV</sequence>
<evidence type="ECO:0000259" key="6">
    <source>
        <dbReference type="SMART" id="SM00846"/>
    </source>
</evidence>
<comment type="similarity">
    <text evidence="1 4">Belongs to the glyceraldehyde-3-phosphate dehydrogenase family.</text>
</comment>
<dbReference type="Proteomes" id="UP000299102">
    <property type="component" value="Unassembled WGS sequence"/>
</dbReference>
<dbReference type="GO" id="GO:0006096">
    <property type="term" value="P:glycolytic process"/>
    <property type="evidence" value="ECO:0007669"/>
    <property type="project" value="TreeGrafter"/>
</dbReference>
<comment type="catalytic activity">
    <reaction evidence="3">
        <text>D-glyceraldehyde 3-phosphate + phosphate + NAD(+) = (2R)-3-phospho-glyceroyl phosphate + NADH + H(+)</text>
        <dbReference type="Rhea" id="RHEA:10300"/>
        <dbReference type="ChEBI" id="CHEBI:15378"/>
        <dbReference type="ChEBI" id="CHEBI:43474"/>
        <dbReference type="ChEBI" id="CHEBI:57540"/>
        <dbReference type="ChEBI" id="CHEBI:57604"/>
        <dbReference type="ChEBI" id="CHEBI:57945"/>
        <dbReference type="ChEBI" id="CHEBI:59776"/>
        <dbReference type="EC" id="1.2.1.12"/>
    </reaction>
</comment>
<dbReference type="SMART" id="SM00846">
    <property type="entry name" value="Gp_dh_N"/>
    <property type="match status" value="1"/>
</dbReference>
<evidence type="ECO:0000256" key="1">
    <source>
        <dbReference type="ARBA" id="ARBA00007406"/>
    </source>
</evidence>
<dbReference type="PANTHER" id="PTHR10836">
    <property type="entry name" value="GLYCERALDEHYDE 3-PHOSPHATE DEHYDROGENASE"/>
    <property type="match status" value="1"/>
</dbReference>
<comment type="caution">
    <text evidence="7">The sequence shown here is derived from an EMBL/GenBank/DDBJ whole genome shotgun (WGS) entry which is preliminary data.</text>
</comment>
<dbReference type="AlphaFoldDB" id="A0A4C1UPI4"/>
<dbReference type="GO" id="GO:0051287">
    <property type="term" value="F:NAD binding"/>
    <property type="evidence" value="ECO:0007669"/>
    <property type="project" value="InterPro"/>
</dbReference>
<dbReference type="Pfam" id="PF02800">
    <property type="entry name" value="Gp_dh_C"/>
    <property type="match status" value="1"/>
</dbReference>
<evidence type="ECO:0000256" key="4">
    <source>
        <dbReference type="RuleBase" id="RU000397"/>
    </source>
</evidence>
<dbReference type="Gene3D" id="3.40.50.720">
    <property type="entry name" value="NAD(P)-binding Rossmann-like Domain"/>
    <property type="match status" value="2"/>
</dbReference>
<dbReference type="SUPFAM" id="SSF51735">
    <property type="entry name" value="NAD(P)-binding Rossmann-fold domains"/>
    <property type="match status" value="1"/>
</dbReference>
<evidence type="ECO:0000313" key="7">
    <source>
        <dbReference type="EMBL" id="GBP28383.1"/>
    </source>
</evidence>
<evidence type="ECO:0000256" key="2">
    <source>
        <dbReference type="ARBA" id="ARBA00023002"/>
    </source>
</evidence>
<feature type="domain" description="Glyceraldehyde 3-phosphate dehydrogenase NAD(P) binding" evidence="6">
    <location>
        <begin position="3"/>
        <end position="115"/>
    </location>
</feature>
<dbReference type="GO" id="GO:0004365">
    <property type="term" value="F:glyceraldehyde-3-phosphate dehydrogenase (NAD+) (phosphorylating) activity"/>
    <property type="evidence" value="ECO:0007669"/>
    <property type="project" value="UniProtKB-EC"/>
</dbReference>
<dbReference type="InterPro" id="IPR020828">
    <property type="entry name" value="GlycerAld_3-P_DH_NAD(P)-bd"/>
</dbReference>
<dbReference type="PANTHER" id="PTHR10836:SF134">
    <property type="entry name" value="GLYCERALDEHYDE-3-PHOSPHATE DEHYDROGENASE (PHOSPHORYLATING)"/>
    <property type="match status" value="1"/>
</dbReference>
<evidence type="ECO:0000256" key="3">
    <source>
        <dbReference type="ARBA" id="ARBA00047698"/>
    </source>
</evidence>
<name>A0A4C1UPI4_EUMVA</name>
<dbReference type="Pfam" id="PF00044">
    <property type="entry name" value="Gp_dh_N"/>
    <property type="match status" value="1"/>
</dbReference>
<dbReference type="PRINTS" id="PR00078">
    <property type="entry name" value="G3PDHDRGNASE"/>
</dbReference>
<evidence type="ECO:0000313" key="8">
    <source>
        <dbReference type="Proteomes" id="UP000299102"/>
    </source>
</evidence>
<accession>A0A4C1UPI4</accession>
<dbReference type="EMBL" id="BGZK01000206">
    <property type="protein sequence ID" value="GBP28383.1"/>
    <property type="molecule type" value="Genomic_DNA"/>
</dbReference>
<protein>
    <submittedName>
        <fullName evidence="7">Glyceraldehyde-3-phosphate dehydrogenase 1</fullName>
    </submittedName>
</protein>
<reference evidence="7 8" key="1">
    <citation type="journal article" date="2019" name="Commun. Biol.">
        <title>The bagworm genome reveals a unique fibroin gene that provides high tensile strength.</title>
        <authorList>
            <person name="Kono N."/>
            <person name="Nakamura H."/>
            <person name="Ohtoshi R."/>
            <person name="Tomita M."/>
            <person name="Numata K."/>
            <person name="Arakawa K."/>
        </authorList>
    </citation>
    <scope>NUCLEOTIDE SEQUENCE [LARGE SCALE GENOMIC DNA]</scope>
</reference>
<gene>
    <name evidence="7" type="primary">GPD1</name>
    <name evidence="7" type="ORF">EVAR_102953_1</name>
</gene>
<feature type="compositionally biased region" description="Basic and acidic residues" evidence="5">
    <location>
        <begin position="571"/>
        <end position="583"/>
    </location>
</feature>
<dbReference type="SUPFAM" id="SSF55347">
    <property type="entry name" value="Glyceraldehyde-3-phosphate dehydrogenase-like, C-terminal domain"/>
    <property type="match status" value="1"/>
</dbReference>
<dbReference type="GO" id="GO:0005829">
    <property type="term" value="C:cytosol"/>
    <property type="evidence" value="ECO:0007669"/>
    <property type="project" value="TreeGrafter"/>
</dbReference>
<organism evidence="7 8">
    <name type="scientific">Eumeta variegata</name>
    <name type="common">Bagworm moth</name>
    <name type="synonym">Eumeta japonica</name>
    <dbReference type="NCBI Taxonomy" id="151549"/>
    <lineage>
        <taxon>Eukaryota</taxon>
        <taxon>Metazoa</taxon>
        <taxon>Ecdysozoa</taxon>
        <taxon>Arthropoda</taxon>
        <taxon>Hexapoda</taxon>
        <taxon>Insecta</taxon>
        <taxon>Pterygota</taxon>
        <taxon>Neoptera</taxon>
        <taxon>Endopterygota</taxon>
        <taxon>Lepidoptera</taxon>
        <taxon>Glossata</taxon>
        <taxon>Ditrysia</taxon>
        <taxon>Tineoidea</taxon>
        <taxon>Psychidae</taxon>
        <taxon>Oiketicinae</taxon>
        <taxon>Eumeta</taxon>
    </lineage>
</organism>
<proteinExistence type="inferred from homology"/>
<dbReference type="InterPro" id="IPR036291">
    <property type="entry name" value="NAD(P)-bd_dom_sf"/>
</dbReference>
<dbReference type="Gene3D" id="3.30.360.10">
    <property type="entry name" value="Dihydrodipicolinate Reductase, domain 2"/>
    <property type="match status" value="1"/>
</dbReference>
<dbReference type="InterPro" id="IPR020831">
    <property type="entry name" value="GlycerAld/Erythrose_P_DH"/>
</dbReference>
<keyword evidence="8" id="KW-1185">Reference proteome</keyword>
<dbReference type="InterPro" id="IPR020829">
    <property type="entry name" value="GlycerAld_3-P_DH_cat"/>
</dbReference>
<keyword evidence="2" id="KW-0560">Oxidoreductase</keyword>
<dbReference type="OrthoDB" id="1152826at2759"/>
<dbReference type="STRING" id="151549.A0A4C1UPI4"/>